<reference evidence="2" key="1">
    <citation type="journal article" date="2021" name="PeerJ">
        <title>Extensive microbial diversity within the chicken gut microbiome revealed by metagenomics and culture.</title>
        <authorList>
            <person name="Gilroy R."/>
            <person name="Ravi A."/>
            <person name="Getino M."/>
            <person name="Pursley I."/>
            <person name="Horton D.L."/>
            <person name="Alikhan N.F."/>
            <person name="Baker D."/>
            <person name="Gharbi K."/>
            <person name="Hall N."/>
            <person name="Watson M."/>
            <person name="Adriaenssens E.M."/>
            <person name="Foster-Nyarko E."/>
            <person name="Jarju S."/>
            <person name="Secka A."/>
            <person name="Antonio M."/>
            <person name="Oren A."/>
            <person name="Chaudhuri R.R."/>
            <person name="La Ragione R."/>
            <person name="Hildebrand F."/>
            <person name="Pallen M.J."/>
        </authorList>
    </citation>
    <scope>NUCLEOTIDE SEQUENCE</scope>
    <source>
        <strain evidence="2">ChiGjej2B2-19336</strain>
    </source>
</reference>
<feature type="transmembrane region" description="Helical" evidence="1">
    <location>
        <begin position="100"/>
        <end position="118"/>
    </location>
</feature>
<feature type="transmembrane region" description="Helical" evidence="1">
    <location>
        <begin position="124"/>
        <end position="142"/>
    </location>
</feature>
<evidence type="ECO:0000313" key="3">
    <source>
        <dbReference type="Proteomes" id="UP000698963"/>
    </source>
</evidence>
<dbReference type="AlphaFoldDB" id="A0A921AW87"/>
<keyword evidence="1" id="KW-0472">Membrane</keyword>
<keyword evidence="1" id="KW-1133">Transmembrane helix</keyword>
<reference evidence="2" key="2">
    <citation type="submission" date="2021-09" db="EMBL/GenBank/DDBJ databases">
        <authorList>
            <person name="Gilroy R."/>
        </authorList>
    </citation>
    <scope>NUCLEOTIDE SEQUENCE</scope>
    <source>
        <strain evidence="2">ChiGjej2B2-19336</strain>
    </source>
</reference>
<protein>
    <recommendedName>
        <fullName evidence="4">ATP synthase subunit I</fullName>
    </recommendedName>
</protein>
<accession>A0A921AW87</accession>
<organism evidence="2 3">
    <name type="scientific">Mailhella massiliensis</name>
    <dbReference type="NCBI Taxonomy" id="1903261"/>
    <lineage>
        <taxon>Bacteria</taxon>
        <taxon>Pseudomonadati</taxon>
        <taxon>Thermodesulfobacteriota</taxon>
        <taxon>Desulfovibrionia</taxon>
        <taxon>Desulfovibrionales</taxon>
        <taxon>Desulfovibrionaceae</taxon>
        <taxon>Mailhella</taxon>
    </lineage>
</organism>
<dbReference type="RefSeq" id="WP_304121924.1">
    <property type="nucleotide sequence ID" value="NZ_DYZA01000104.1"/>
</dbReference>
<keyword evidence="1" id="KW-0812">Transmembrane</keyword>
<name>A0A921AW87_9BACT</name>
<evidence type="ECO:0000256" key="1">
    <source>
        <dbReference type="SAM" id="Phobius"/>
    </source>
</evidence>
<comment type="caution">
    <text evidence="2">The sequence shown here is derived from an EMBL/GenBank/DDBJ whole genome shotgun (WGS) entry which is preliminary data.</text>
</comment>
<dbReference type="Proteomes" id="UP000698963">
    <property type="component" value="Unassembled WGS sequence"/>
</dbReference>
<gene>
    <name evidence="2" type="ORF">K8W16_05495</name>
</gene>
<feature type="transmembrane region" description="Helical" evidence="1">
    <location>
        <begin position="23"/>
        <end position="43"/>
    </location>
</feature>
<evidence type="ECO:0008006" key="4">
    <source>
        <dbReference type="Google" id="ProtNLM"/>
    </source>
</evidence>
<sequence length="144" mass="16161">MNIIEQADRQLWRKGFVHAPLRGAVRNLFFFSLLLFALGLALLPWLPHIFWSGVMAVLSFWNFYTLSLFIQRALPAVIPEEDKRGEASGRIVKKGLLIRTQLRLFITGIFVYIALVVFQASPAALAAGLSSAIIIIPASLIFRH</sequence>
<evidence type="ECO:0000313" key="2">
    <source>
        <dbReference type="EMBL" id="HJD97081.1"/>
    </source>
</evidence>
<proteinExistence type="predicted"/>
<dbReference type="EMBL" id="DYZA01000104">
    <property type="protein sequence ID" value="HJD97081.1"/>
    <property type="molecule type" value="Genomic_DNA"/>
</dbReference>
<feature type="transmembrane region" description="Helical" evidence="1">
    <location>
        <begin position="49"/>
        <end position="70"/>
    </location>
</feature>